<dbReference type="Proteomes" id="UP000008022">
    <property type="component" value="Unassembled WGS sequence"/>
</dbReference>
<dbReference type="AlphaFoldDB" id="A0A0E0NSB4"/>
<reference evidence="3" key="1">
    <citation type="submission" date="2013-06" db="EMBL/GenBank/DDBJ databases">
        <authorList>
            <person name="Zhao Q."/>
        </authorList>
    </citation>
    <scope>NUCLEOTIDE SEQUENCE</scope>
    <source>
        <strain evidence="3">cv. W1943</strain>
    </source>
</reference>
<name>A0A0E0NSB4_ORYRU</name>
<proteinExistence type="predicted"/>
<dbReference type="Gramene" id="ORUFI03G10440.4">
    <property type="protein sequence ID" value="ORUFI03G10440.4"/>
    <property type="gene ID" value="ORUFI03G10440"/>
</dbReference>
<feature type="compositionally biased region" description="Basic residues" evidence="1">
    <location>
        <begin position="181"/>
        <end position="206"/>
    </location>
</feature>
<evidence type="ECO:0000256" key="1">
    <source>
        <dbReference type="SAM" id="MobiDB-lite"/>
    </source>
</evidence>
<dbReference type="EnsemblPlants" id="ORUFI03G10440.4">
    <property type="protein sequence ID" value="ORUFI03G10440.4"/>
    <property type="gene ID" value="ORUFI03G10440"/>
</dbReference>
<sequence length="339" mass="37701">MVRGSVQRGGVRGRAEVVLYGAHVGAAAVRRAGPDAGVRAVAPRDGARAQHLLGEPGRDAELGEGPVTGRPPRRRQRPDPEPDDPLPRRVRALGREQRDAALQLLRAAAGRQRVGGVLQRGAGRRPARHALHERVQRDRDLRRRVLHRGHVRGEAQGPPRGGRRPGGHRPGGTLPQAQHPAHARRARQARHARPAHLVHRDRHQQPVRRADAGRLPGAGAQGGVLPPGRHRRHAVDGAAPQRMLPDVPHRLEPQQPPRRRRRRPPPAGVADGAGRRPDRRARRLQLQRIPRGVHRLRHLRQQHVAGHLLALSRRRDQAHQHPDMTIRMYTVHLLGVYGF</sequence>
<feature type="compositionally biased region" description="Low complexity" evidence="1">
    <location>
        <begin position="171"/>
        <end position="180"/>
    </location>
</feature>
<organism evidence="2 3">
    <name type="scientific">Oryza rufipogon</name>
    <name type="common">Brownbeard rice</name>
    <name type="synonym">Asian wild rice</name>
    <dbReference type="NCBI Taxonomy" id="4529"/>
    <lineage>
        <taxon>Eukaryota</taxon>
        <taxon>Viridiplantae</taxon>
        <taxon>Streptophyta</taxon>
        <taxon>Embryophyta</taxon>
        <taxon>Tracheophyta</taxon>
        <taxon>Spermatophyta</taxon>
        <taxon>Magnoliopsida</taxon>
        <taxon>Liliopsida</taxon>
        <taxon>Poales</taxon>
        <taxon>Poaceae</taxon>
        <taxon>BOP clade</taxon>
        <taxon>Oryzoideae</taxon>
        <taxon>Oryzeae</taxon>
        <taxon>Oryzinae</taxon>
        <taxon>Oryza</taxon>
    </lineage>
</organism>
<evidence type="ECO:0000313" key="2">
    <source>
        <dbReference type="EnsemblPlants" id="ORUFI03G10440.4"/>
    </source>
</evidence>
<dbReference type="HOGENOM" id="CLU_819863_0_0_1"/>
<accession>A0A0E0NSB4</accession>
<feature type="region of interest" description="Disordered" evidence="1">
    <location>
        <begin position="53"/>
        <end position="88"/>
    </location>
</feature>
<feature type="region of interest" description="Disordered" evidence="1">
    <location>
        <begin position="116"/>
        <end position="281"/>
    </location>
</feature>
<evidence type="ECO:0000313" key="3">
    <source>
        <dbReference type="Proteomes" id="UP000008022"/>
    </source>
</evidence>
<protein>
    <submittedName>
        <fullName evidence="2">Uncharacterized protein</fullName>
    </submittedName>
</protein>
<feature type="compositionally biased region" description="Basic and acidic residues" evidence="1">
    <location>
        <begin position="130"/>
        <end position="143"/>
    </location>
</feature>
<keyword evidence="3" id="KW-1185">Reference proteome</keyword>
<reference evidence="2" key="2">
    <citation type="submission" date="2015-06" db="UniProtKB">
        <authorList>
            <consortium name="EnsemblPlants"/>
        </authorList>
    </citation>
    <scope>IDENTIFICATION</scope>
</reference>